<evidence type="ECO:0000313" key="1">
    <source>
        <dbReference type="EMBL" id="ABP87910.1"/>
    </source>
</evidence>
<dbReference type="KEGG" id="vg:5220213"/>
<organism evidence="1 2">
    <name type="scientific">Synechococcus phage Syn5</name>
    <dbReference type="NCBI Taxonomy" id="2914003"/>
    <lineage>
        <taxon>Viruses</taxon>
        <taxon>Duplodnaviria</taxon>
        <taxon>Heunggongvirae</taxon>
        <taxon>Uroviricota</taxon>
        <taxon>Caudoviricetes</taxon>
        <taxon>Autographivirales</taxon>
        <taxon>Voetvirus</taxon>
        <taxon>Voetvirus syn5</taxon>
    </lineage>
</organism>
<keyword evidence="2" id="KW-1185">Reference proteome</keyword>
<name>A4ZR84_9CAUD</name>
<dbReference type="Proteomes" id="UP000000241">
    <property type="component" value="Segment"/>
</dbReference>
<evidence type="ECO:0000313" key="2">
    <source>
        <dbReference type="Proteomes" id="UP000000241"/>
    </source>
</evidence>
<reference evidence="1 2" key="1">
    <citation type="journal article" date="2007" name="J. Mol. Biol.">
        <title>Genome sequence, structural proteins, and capsid organization of the cyanophage Syn5: a "horned" bacteriophage of marine synechococcus.</title>
        <authorList>
            <person name="Pope W.H."/>
            <person name="Weigele P.R."/>
            <person name="Chang J."/>
            <person name="Pedulla M.L."/>
            <person name="Ford M.E."/>
            <person name="Houtz J.M."/>
            <person name="Jiang W."/>
            <person name="Chiu W."/>
            <person name="Hatfull G.F."/>
            <person name="Hendrix R.W."/>
            <person name="King J."/>
        </authorList>
    </citation>
    <scope>NUCLEOTIDE SEQUENCE</scope>
</reference>
<dbReference type="GeneID" id="5220213"/>
<proteinExistence type="predicted"/>
<sequence>MLIDVTGLVNSPPGLYDMDKSHIQPMTSTDRLLQAFTKACQDYSTSQLQMFQEDADEYAAKLINIHGIDPEQLDDIYFSFN</sequence>
<accession>A4ZR84</accession>
<dbReference type="RefSeq" id="YP_001285412.1">
    <property type="nucleotide sequence ID" value="NC_009531.1"/>
</dbReference>
<dbReference type="EMBL" id="EF372997">
    <property type="protein sequence ID" value="ABP87910.1"/>
    <property type="molecule type" value="Genomic_DNA"/>
</dbReference>
<gene>
    <name evidence="1" type="primary">3</name>
</gene>
<protein>
    <submittedName>
        <fullName evidence="1">Gp3</fullName>
    </submittedName>
</protein>